<protein>
    <submittedName>
        <fullName evidence="5">Unannotated protein</fullName>
    </submittedName>
</protein>
<accession>A0A6J7NS07</accession>
<evidence type="ECO:0000313" key="6">
    <source>
        <dbReference type="EMBL" id="CAB5004478.1"/>
    </source>
</evidence>
<name>A0A6J7NS07_9ZZZZ</name>
<evidence type="ECO:0000259" key="1">
    <source>
        <dbReference type="PROSITE" id="PS51704"/>
    </source>
</evidence>
<feature type="domain" description="GP-PDE" evidence="1">
    <location>
        <begin position="1"/>
        <end position="205"/>
    </location>
</feature>
<dbReference type="PROSITE" id="PS51704">
    <property type="entry name" value="GP_PDE"/>
    <property type="match status" value="1"/>
</dbReference>
<dbReference type="EMBL" id="CAFBOX010000060">
    <property type="protein sequence ID" value="CAB4995797.1"/>
    <property type="molecule type" value="Genomic_DNA"/>
</dbReference>
<dbReference type="Gene3D" id="3.20.20.190">
    <property type="entry name" value="Phosphatidylinositol (PI) phosphodiesterase"/>
    <property type="match status" value="1"/>
</dbReference>
<dbReference type="EMBL" id="CAFABD010000017">
    <property type="protein sequence ID" value="CAB4818240.1"/>
    <property type="molecule type" value="Genomic_DNA"/>
</dbReference>
<dbReference type="InterPro" id="IPR017946">
    <property type="entry name" value="PLC-like_Pdiesterase_TIM-brl"/>
</dbReference>
<sequence length="208" mass="23675">MRAYNGAIAQGADGFECDVRLSKDNVALLWHDADLKRCAGVSGRIAEMKYAQIRREYPELLTLEELLLLAKENKKELAIETKHPVPTGNKIEKIVLDLLSQEKNLPKTSIMSFSWLAIEQIKKIAPEQNTVALLHPSHSRLMRRFSSAKNLGPSIQLLKDDLTFLSESRDLFVWTVDKDDDMQFCERNKVNVLITNTPSRARDVLGYH</sequence>
<dbReference type="GO" id="GO:0008081">
    <property type="term" value="F:phosphoric diester hydrolase activity"/>
    <property type="evidence" value="ECO:0007669"/>
    <property type="project" value="InterPro"/>
</dbReference>
<organism evidence="5">
    <name type="scientific">freshwater metagenome</name>
    <dbReference type="NCBI Taxonomy" id="449393"/>
    <lineage>
        <taxon>unclassified sequences</taxon>
        <taxon>metagenomes</taxon>
        <taxon>ecological metagenomes</taxon>
    </lineage>
</organism>
<evidence type="ECO:0000313" key="4">
    <source>
        <dbReference type="EMBL" id="CAB4818240.1"/>
    </source>
</evidence>
<dbReference type="EMBL" id="CAEZWZ010000104">
    <property type="protein sequence ID" value="CAB4674964.1"/>
    <property type="molecule type" value="Genomic_DNA"/>
</dbReference>
<dbReference type="InterPro" id="IPR030395">
    <property type="entry name" value="GP_PDE_dom"/>
</dbReference>
<dbReference type="Pfam" id="PF03009">
    <property type="entry name" value="GDPD"/>
    <property type="match status" value="1"/>
</dbReference>
<dbReference type="PANTHER" id="PTHR46211">
    <property type="entry name" value="GLYCEROPHOSPHORYL DIESTER PHOSPHODIESTERASE"/>
    <property type="match status" value="1"/>
</dbReference>
<evidence type="ECO:0000313" key="5">
    <source>
        <dbReference type="EMBL" id="CAB4995797.1"/>
    </source>
</evidence>
<reference evidence="5" key="1">
    <citation type="submission" date="2020-05" db="EMBL/GenBank/DDBJ databases">
        <authorList>
            <person name="Chiriac C."/>
            <person name="Salcher M."/>
            <person name="Ghai R."/>
            <person name="Kavagutti S V."/>
        </authorList>
    </citation>
    <scope>NUCLEOTIDE SEQUENCE</scope>
</reference>
<dbReference type="GO" id="GO:0006629">
    <property type="term" value="P:lipid metabolic process"/>
    <property type="evidence" value="ECO:0007669"/>
    <property type="project" value="InterPro"/>
</dbReference>
<proteinExistence type="predicted"/>
<gene>
    <name evidence="2" type="ORF">UFOPK1438_00422</name>
    <name evidence="3" type="ORF">UFOPK2329_00698</name>
    <name evidence="4" type="ORF">UFOPK3166_00202</name>
    <name evidence="5" type="ORF">UFOPK4035_00478</name>
    <name evidence="6" type="ORF">UFOPK4087_00094</name>
</gene>
<dbReference type="EMBL" id="CAEZSM010000037">
    <property type="protein sequence ID" value="CAB4540115.1"/>
    <property type="molecule type" value="Genomic_DNA"/>
</dbReference>
<evidence type="ECO:0000313" key="2">
    <source>
        <dbReference type="EMBL" id="CAB4540115.1"/>
    </source>
</evidence>
<evidence type="ECO:0000313" key="3">
    <source>
        <dbReference type="EMBL" id="CAB4674964.1"/>
    </source>
</evidence>
<dbReference type="PANTHER" id="PTHR46211:SF1">
    <property type="entry name" value="GLYCEROPHOSPHODIESTER PHOSPHODIESTERASE, CYTOPLASMIC"/>
    <property type="match status" value="1"/>
</dbReference>
<dbReference type="SUPFAM" id="SSF51695">
    <property type="entry name" value="PLC-like phosphodiesterases"/>
    <property type="match status" value="1"/>
</dbReference>
<dbReference type="AlphaFoldDB" id="A0A6J7NS07"/>
<dbReference type="EMBL" id="CAFBPH010000009">
    <property type="protein sequence ID" value="CAB5004478.1"/>
    <property type="molecule type" value="Genomic_DNA"/>
</dbReference>